<evidence type="ECO:0000259" key="4">
    <source>
        <dbReference type="Pfam" id="PF02638"/>
    </source>
</evidence>
<keyword evidence="3" id="KW-1133">Transmembrane helix</keyword>
<dbReference type="AlphaFoldDB" id="A0A1Q2CB27"/>
<feature type="domain" description="Glycosyl hydrolase-like 10" evidence="4">
    <location>
        <begin position="141"/>
        <end position="420"/>
    </location>
</feature>
<reference evidence="5 6" key="1">
    <citation type="journal article" date="2016" name="Sci. Rep.">
        <title>Accelerated dysbiosis of gut microbiota during aggravation of DSS-induced colitis by a butyrate-producing bacterium.</title>
        <authorList>
            <person name="Zhang Q."/>
            <person name="Wu Y."/>
            <person name="Wang J."/>
            <person name="Wu G."/>
            <person name="Long W."/>
            <person name="Xue Z."/>
            <person name="Wang L."/>
            <person name="Zhang X."/>
            <person name="Pang X."/>
            <person name="Zhao Y."/>
            <person name="Zhao L."/>
            <person name="Zhang C."/>
        </authorList>
    </citation>
    <scope>NUCLEOTIDE SEQUENCE [LARGE SCALE GENOMIC DNA]</scope>
    <source>
        <strain evidence="5 6">BPB5</strain>
    </source>
</reference>
<dbReference type="SUPFAM" id="SSF51445">
    <property type="entry name" value="(Trans)glycosidases"/>
    <property type="match status" value="1"/>
</dbReference>
<evidence type="ECO:0000256" key="1">
    <source>
        <dbReference type="ARBA" id="ARBA00022729"/>
    </source>
</evidence>
<dbReference type="PANTHER" id="PTHR43405:SF1">
    <property type="entry name" value="GLYCOSYL HYDROLASE DIGH"/>
    <property type="match status" value="1"/>
</dbReference>
<evidence type="ECO:0000313" key="5">
    <source>
        <dbReference type="EMBL" id="AQP40875.1"/>
    </source>
</evidence>
<protein>
    <recommendedName>
        <fullName evidence="4">Glycosyl hydrolase-like 10 domain-containing protein</fullName>
    </recommendedName>
</protein>
<keyword evidence="3" id="KW-0472">Membrane</keyword>
<dbReference type="InterPro" id="IPR017853">
    <property type="entry name" value="GH"/>
</dbReference>
<dbReference type="InterPro" id="IPR003790">
    <property type="entry name" value="GHL10"/>
</dbReference>
<sequence length="478" mass="54918">MTVLRKHVNILNGFNKVKQQTEDTSEGNMKHLKLGKIQWIALLVVSAMFVNLCSHMVLAAARDGNDPAQGTTAEATTASEATTEATTASEATTETTTEQQEETQSMGEYKAFWFSFYDYDSYRAKYKKRTAANFRTYFTGVVKKGKSLGMNRVIVQVRPFGDAIYKSKYFPWSKYISGKQGRNPGFDPLKIMVEVTHDNDMKIEAWVNPYRVTTGSTNYKKLAKNNQARKWHAKKSTRRNVLSYGGSLYYNPSKKAVRTLITNGVKEIVQNYDVDGIHMDDYFYPSFTKRNVKKAFDAKEYNKSSYKKKKKSIYTYRRAQVNTLVKQMKKAVKSVDPNVTYGISPAGNIDNLTSKYSYYVDIYKWLNSTEYVDYICPQVYWGFKHPTAKFNKVTDRWIKAAKSKKVKLYIGIAVYRAGHNVGQNRAERKEWKSDTKVLKKQVQYARKNHVDGFAFFDYQDLKSKTSAEAVNQLKTVLK</sequence>
<gene>
    <name evidence="5" type="ORF">DO83_03170</name>
</gene>
<evidence type="ECO:0000313" key="6">
    <source>
        <dbReference type="Proteomes" id="UP000188159"/>
    </source>
</evidence>
<name>A0A1Q2CB27_ANAHA</name>
<keyword evidence="1" id="KW-0732">Signal</keyword>
<dbReference type="Pfam" id="PF02638">
    <property type="entry name" value="GHL10"/>
    <property type="match status" value="1"/>
</dbReference>
<proteinExistence type="predicted"/>
<organism evidence="5 6">
    <name type="scientific">Anaerostipes hadrus</name>
    <dbReference type="NCBI Taxonomy" id="649756"/>
    <lineage>
        <taxon>Bacteria</taxon>
        <taxon>Bacillati</taxon>
        <taxon>Bacillota</taxon>
        <taxon>Clostridia</taxon>
        <taxon>Lachnospirales</taxon>
        <taxon>Lachnospiraceae</taxon>
        <taxon>Anaerostipes</taxon>
    </lineage>
</organism>
<dbReference type="InterPro" id="IPR052177">
    <property type="entry name" value="Divisome_Glycosyl_Hydrolase"/>
</dbReference>
<feature type="region of interest" description="Disordered" evidence="2">
    <location>
        <begin position="64"/>
        <end position="104"/>
    </location>
</feature>
<evidence type="ECO:0000256" key="3">
    <source>
        <dbReference type="SAM" id="Phobius"/>
    </source>
</evidence>
<accession>A0A1Q2CB27</accession>
<keyword evidence="3" id="KW-0812">Transmembrane</keyword>
<feature type="transmembrane region" description="Helical" evidence="3">
    <location>
        <begin position="39"/>
        <end position="61"/>
    </location>
</feature>
<dbReference type="Proteomes" id="UP000188159">
    <property type="component" value="Chromosome"/>
</dbReference>
<dbReference type="EMBL" id="CP012098">
    <property type="protein sequence ID" value="AQP40875.1"/>
    <property type="molecule type" value="Genomic_DNA"/>
</dbReference>
<dbReference type="PANTHER" id="PTHR43405">
    <property type="entry name" value="GLYCOSYL HYDROLASE DIGH"/>
    <property type="match status" value="1"/>
</dbReference>
<evidence type="ECO:0000256" key="2">
    <source>
        <dbReference type="SAM" id="MobiDB-lite"/>
    </source>
</evidence>
<dbReference type="Gene3D" id="3.20.20.80">
    <property type="entry name" value="Glycosidases"/>
    <property type="match status" value="1"/>
</dbReference>
<feature type="compositionally biased region" description="Low complexity" evidence="2">
    <location>
        <begin position="71"/>
        <end position="104"/>
    </location>
</feature>